<evidence type="ECO:0000313" key="3">
    <source>
        <dbReference type="Proteomes" id="UP000232323"/>
    </source>
</evidence>
<feature type="compositionally biased region" description="Polar residues" evidence="1">
    <location>
        <begin position="805"/>
        <end position="814"/>
    </location>
</feature>
<feature type="region of interest" description="Disordered" evidence="1">
    <location>
        <begin position="731"/>
        <end position="879"/>
    </location>
</feature>
<comment type="caution">
    <text evidence="2">The sequence shown here is derived from an EMBL/GenBank/DDBJ whole genome shotgun (WGS) entry which is preliminary data.</text>
</comment>
<accession>A0A250WUD6</accession>
<dbReference type="Proteomes" id="UP000232323">
    <property type="component" value="Unassembled WGS sequence"/>
</dbReference>
<feature type="region of interest" description="Disordered" evidence="1">
    <location>
        <begin position="660"/>
        <end position="704"/>
    </location>
</feature>
<feature type="compositionally biased region" description="Basic and acidic residues" evidence="1">
    <location>
        <begin position="737"/>
        <end position="751"/>
    </location>
</feature>
<reference evidence="2 3" key="1">
    <citation type="submission" date="2017-08" db="EMBL/GenBank/DDBJ databases">
        <title>Acidophilic green algal genome provides insights into adaptation to an acidic environment.</title>
        <authorList>
            <person name="Hirooka S."/>
            <person name="Hirose Y."/>
            <person name="Kanesaki Y."/>
            <person name="Higuchi S."/>
            <person name="Fujiwara T."/>
            <person name="Onuma R."/>
            <person name="Era A."/>
            <person name="Ohbayashi R."/>
            <person name="Uzuka A."/>
            <person name="Nozaki H."/>
            <person name="Yoshikawa H."/>
            <person name="Miyagishima S.Y."/>
        </authorList>
    </citation>
    <scope>NUCLEOTIDE SEQUENCE [LARGE SCALE GENOMIC DNA]</scope>
    <source>
        <strain evidence="2 3">NIES-2499</strain>
    </source>
</reference>
<gene>
    <name evidence="2" type="ORF">CEUSTIGMA_g1893.t1</name>
</gene>
<protein>
    <submittedName>
        <fullName evidence="2">Uncharacterized protein</fullName>
    </submittedName>
</protein>
<sequence>MADDSEVRSGSSRPQRDLAATRLVGGDGSIITQAQFLAAITVPGAADKEVSELFDFQRPAKKTPQRSALSTRLHLNPKQHDVLYALAGCIDVAQIASAVKPLVRMALASVYSIDKENLHVWFKNRRIVPKEGARKLLSQSPLSQELPARGVTTGTVLRPQQAAPASAGSWSPSGTPLTSKLPHQAFKPLGYGAYPPGMGSTDQHPMEGEILPPDFSSTLTIPPLQGDASFPPHLTFHHPQHPSQQHPSQQQWMLSSSTSNDPSSTLCYQHPMHNATATTSRSALNPLQGVLNLSGSTAPSPLFLTGDSNNDPALFTRHHDAAASSLLPLSFFNLQSASQGSLPITHPGSVPYPSDSVQWESQTNHNSHQQHGSHEHASAGLFSMKGTGGAPLQVISLEDLNGSIKSSSSSTAFLQQLPNMNSNKQQEPMSSLPFQTNLHSDLQQHSVPSARPSAGDQQGISGRDCPQQGISGNPPAMFAMPSSFNQQQSQQQRADQNPRIIVRLPDGRAAVIEQHVQQPQAAVFNPLGQQQQSTTRFDFQAGGLGLQTLTLNEQQEQFILGLQRAANDSSSSSNGGPVFLDNASLQQLLQQWSAAAAGAGAARSLAGNEPQVFQRPSTEQGTIHYHSGLSNLGPWAVPVQNNLHPDDVKREDVAPEKLAASQSDLGNVREGPAGRNAWLSSLPGDGKKRQMQQQRRQQETAVGDEGLKEAALALQDFAEEVRTASWSVASGTAGGVEKGEGDSRNHVEGPKRMGGVVGGTAEVKRQRQQQQNKDRDEAGSSEEQADQSVKRIRFSSGGEDVAHQANGSKSSPQNPACGMPKPLVQSMYNSSHGVPRSDHLPTARSDHLPTTRSDHLPTTRSDHLPNARSDNLPTARGLRPLLTTQGSINLESEPRIVLAPHSPVLAHHPSGSAIAVSNSDRDSLLCLIANAAAERTAAASLETANQPLLLLNQGTRAEEVMSTAGLMITEDAAATQTTTWAAASAAGLAGCSSFDANAAASSGAAPAASTSSSGMVSQRGYRYALGVATDADDPEVAAWAVNNLREEMRNLSDWSNSLEAVNKPPAAQTAMALTGRRTDGRPGSQRVTDERVVAKGRERTSRQALPLLQLAWEAWLELSWLVATAPQLPASVMKRIAAHNLQRTLGNHGGHPSGDAFATREVSKDDNSTRLQRSAASASADDGMLAAVNSAVEALITVGALAHEEPNRYNGPPTVGAAAADDDQTASTVYDPAGAAAALQPSTEPCAALTAGQYELIREQGDCEGAATTHLVDCFRSTLQSCRLLGFSRRKACNTAGASHASSSSTGASGLLLQSAAPLAFMVLILRVMDTWGTMSRSSTMLSAVQLAGRYTSMVQNLSPQVLGEEAFDAAWSTLMHMGALEPVHLNPLEEAFAAGAEVQGTPVAAAAVVLYKSLLSLPETLQDAFAAGG</sequence>
<feature type="compositionally biased region" description="Low complexity" evidence="1">
    <location>
        <begin position="241"/>
        <end position="263"/>
    </location>
</feature>
<dbReference type="OrthoDB" id="10688721at2759"/>
<feature type="region of interest" description="Disordered" evidence="1">
    <location>
        <begin position="343"/>
        <end position="384"/>
    </location>
</feature>
<feature type="compositionally biased region" description="Polar residues" evidence="1">
    <location>
        <begin position="355"/>
        <end position="370"/>
    </location>
</feature>
<feature type="region of interest" description="Disordered" evidence="1">
    <location>
        <begin position="1144"/>
        <end position="1179"/>
    </location>
</feature>
<keyword evidence="3" id="KW-1185">Reference proteome</keyword>
<dbReference type="EMBL" id="BEGY01000007">
    <property type="protein sequence ID" value="GAX74444.1"/>
    <property type="molecule type" value="Genomic_DNA"/>
</dbReference>
<feature type="region of interest" description="Disordered" evidence="1">
    <location>
        <begin position="443"/>
        <end position="472"/>
    </location>
</feature>
<feature type="region of interest" description="Disordered" evidence="1">
    <location>
        <begin position="230"/>
        <end position="263"/>
    </location>
</feature>
<feature type="compositionally biased region" description="Basic and acidic residues" evidence="1">
    <location>
        <begin position="835"/>
        <end position="865"/>
    </location>
</feature>
<proteinExistence type="predicted"/>
<evidence type="ECO:0000256" key="1">
    <source>
        <dbReference type="SAM" id="MobiDB-lite"/>
    </source>
</evidence>
<evidence type="ECO:0000313" key="2">
    <source>
        <dbReference type="EMBL" id="GAX74444.1"/>
    </source>
</evidence>
<name>A0A250WUD6_9CHLO</name>
<organism evidence="2 3">
    <name type="scientific">Chlamydomonas eustigma</name>
    <dbReference type="NCBI Taxonomy" id="1157962"/>
    <lineage>
        <taxon>Eukaryota</taxon>
        <taxon>Viridiplantae</taxon>
        <taxon>Chlorophyta</taxon>
        <taxon>core chlorophytes</taxon>
        <taxon>Chlorophyceae</taxon>
        <taxon>CS clade</taxon>
        <taxon>Chlamydomonadales</taxon>
        <taxon>Chlamydomonadaceae</taxon>
        <taxon>Chlamydomonas</taxon>
    </lineage>
</organism>